<dbReference type="PANTHER" id="PTHR43464:SF19">
    <property type="entry name" value="UBIQUINONE BIOSYNTHESIS O-METHYLTRANSFERASE, MITOCHONDRIAL"/>
    <property type="match status" value="1"/>
</dbReference>
<proteinExistence type="inferred from homology"/>
<keyword evidence="5" id="KW-0999">Mitochondrion inner membrane</keyword>
<comment type="catalytic activity">
    <reaction evidence="5">
        <text>a 3,4-dihydroxy-5-(all-trans-polyprenyl)benzoate + S-adenosyl-L-methionine = a 4-hydroxy-3-methoxy-5-(all-trans-polyprenyl)benzoate + S-adenosyl-L-homocysteine + H(+)</text>
        <dbReference type="Rhea" id="RHEA:44452"/>
        <dbReference type="Rhea" id="RHEA-COMP:10930"/>
        <dbReference type="Rhea" id="RHEA-COMP:10931"/>
        <dbReference type="ChEBI" id="CHEBI:15378"/>
        <dbReference type="ChEBI" id="CHEBI:57856"/>
        <dbReference type="ChEBI" id="CHEBI:59789"/>
        <dbReference type="ChEBI" id="CHEBI:64694"/>
        <dbReference type="ChEBI" id="CHEBI:84443"/>
        <dbReference type="EC" id="2.1.1.114"/>
    </reaction>
</comment>
<feature type="binding site" evidence="5">
    <location>
        <position position="160"/>
    </location>
    <ligand>
        <name>S-adenosyl-L-methionine</name>
        <dbReference type="ChEBI" id="CHEBI:59789"/>
    </ligand>
</feature>
<dbReference type="Gene3D" id="3.40.50.150">
    <property type="entry name" value="Vaccinia Virus protein VP39"/>
    <property type="match status" value="1"/>
</dbReference>
<evidence type="ECO:0000256" key="2">
    <source>
        <dbReference type="ARBA" id="ARBA00022679"/>
    </source>
</evidence>
<dbReference type="EC" id="2.1.1.114" evidence="5"/>
<dbReference type="Pfam" id="PF13489">
    <property type="entry name" value="Methyltransf_23"/>
    <property type="match status" value="1"/>
</dbReference>
<evidence type="ECO:0000256" key="3">
    <source>
        <dbReference type="ARBA" id="ARBA00022688"/>
    </source>
</evidence>
<evidence type="ECO:0000256" key="5">
    <source>
        <dbReference type="HAMAP-Rule" id="MF_03190"/>
    </source>
</evidence>
<keyword evidence="3 5" id="KW-0831">Ubiquinone biosynthesis</keyword>
<evidence type="ECO:0000256" key="4">
    <source>
        <dbReference type="ARBA" id="ARBA00022691"/>
    </source>
</evidence>
<dbReference type="GO" id="GO:0032259">
    <property type="term" value="P:methylation"/>
    <property type="evidence" value="ECO:0007669"/>
    <property type="project" value="UniProtKB-KW"/>
</dbReference>
<dbReference type="EC" id="2.1.1.64" evidence="5"/>
<dbReference type="EMBL" id="WIQW01000021">
    <property type="protein sequence ID" value="KAF3102424.1"/>
    <property type="molecule type" value="Genomic_DNA"/>
</dbReference>
<comment type="catalytic activity">
    <reaction evidence="5">
        <text>a 3-demethylubiquinol + S-adenosyl-L-methionine = a ubiquinol + S-adenosyl-L-homocysteine + H(+)</text>
        <dbReference type="Rhea" id="RHEA:44380"/>
        <dbReference type="Rhea" id="RHEA-COMP:9566"/>
        <dbReference type="Rhea" id="RHEA-COMP:10914"/>
        <dbReference type="ChEBI" id="CHEBI:15378"/>
        <dbReference type="ChEBI" id="CHEBI:17976"/>
        <dbReference type="ChEBI" id="CHEBI:57856"/>
        <dbReference type="ChEBI" id="CHEBI:59789"/>
        <dbReference type="ChEBI" id="CHEBI:84422"/>
        <dbReference type="EC" id="2.1.1.64"/>
    </reaction>
</comment>
<accession>A0A7C8NG83</accession>
<feature type="binding site" evidence="5">
    <location>
        <position position="137"/>
    </location>
    <ligand>
        <name>S-adenosyl-L-methionine</name>
        <dbReference type="ChEBI" id="CHEBI:59789"/>
    </ligand>
</feature>
<feature type="binding site" evidence="5">
    <location>
        <position position="210"/>
    </location>
    <ligand>
        <name>Mg(2+)</name>
        <dbReference type="ChEBI" id="CHEBI:18420"/>
    </ligand>
</feature>
<feature type="binding site" evidence="5">
    <location>
        <position position="209"/>
    </location>
    <ligand>
        <name>Mg(2+)</name>
        <dbReference type="ChEBI" id="CHEBI:18420"/>
    </ligand>
</feature>
<feature type="binding site" evidence="5">
    <location>
        <position position="99"/>
    </location>
    <ligand>
        <name>S-adenosyl-L-methionine</name>
        <dbReference type="ChEBI" id="CHEBI:59789"/>
    </ligand>
</feature>
<evidence type="ECO:0000256" key="6">
    <source>
        <dbReference type="SAM" id="MobiDB-lite"/>
    </source>
</evidence>
<reference evidence="7 8" key="1">
    <citation type="submission" date="2019-06" db="EMBL/GenBank/DDBJ databases">
        <authorList>
            <person name="Palmer J.M."/>
        </authorList>
    </citation>
    <scope>NUCLEOTIDE SEQUENCE [LARGE SCALE GENOMIC DNA]</scope>
    <source>
        <strain evidence="7 8">TWF102</strain>
    </source>
</reference>
<dbReference type="Proteomes" id="UP000475325">
    <property type="component" value="Unassembled WGS sequence"/>
</dbReference>
<dbReference type="CDD" id="cd02440">
    <property type="entry name" value="AdoMet_MTases"/>
    <property type="match status" value="1"/>
</dbReference>
<evidence type="ECO:0000256" key="1">
    <source>
        <dbReference type="ARBA" id="ARBA00022603"/>
    </source>
</evidence>
<name>A0A7C8NG83_ORBOL</name>
<keyword evidence="1 5" id="KW-0489">Methyltransferase</keyword>
<feature type="binding site" evidence="5">
    <location>
        <position position="206"/>
    </location>
    <ligand>
        <name>Mg(2+)</name>
        <dbReference type="ChEBI" id="CHEBI:18420"/>
    </ligand>
</feature>
<dbReference type="GO" id="GO:0010420">
    <property type="term" value="F:polyprenyldihydroxybenzoate methyltransferase activity"/>
    <property type="evidence" value="ECO:0007669"/>
    <property type="project" value="UniProtKB-UniRule"/>
</dbReference>
<comment type="catalytic activity">
    <reaction evidence="5">
        <text>a 3-demethylubiquinone + S-adenosyl-L-methionine = a ubiquinone + S-adenosyl-L-homocysteine</text>
        <dbReference type="Rhea" id="RHEA:81215"/>
        <dbReference type="Rhea" id="RHEA-COMP:9565"/>
        <dbReference type="Rhea" id="RHEA-COMP:19654"/>
        <dbReference type="ChEBI" id="CHEBI:16389"/>
        <dbReference type="ChEBI" id="CHEBI:57856"/>
        <dbReference type="ChEBI" id="CHEBI:59789"/>
        <dbReference type="ChEBI" id="CHEBI:231825"/>
    </reaction>
</comment>
<dbReference type="PANTHER" id="PTHR43464">
    <property type="entry name" value="METHYLTRANSFERASE"/>
    <property type="match status" value="1"/>
</dbReference>
<dbReference type="InterPro" id="IPR029063">
    <property type="entry name" value="SAM-dependent_MTases_sf"/>
</dbReference>
<keyword evidence="5" id="KW-0460">Magnesium</keyword>
<organism evidence="7 8">
    <name type="scientific">Orbilia oligospora</name>
    <name type="common">Nematode-trapping fungus</name>
    <name type="synonym">Arthrobotrys oligospora</name>
    <dbReference type="NCBI Taxonomy" id="2813651"/>
    <lineage>
        <taxon>Eukaryota</taxon>
        <taxon>Fungi</taxon>
        <taxon>Dikarya</taxon>
        <taxon>Ascomycota</taxon>
        <taxon>Pezizomycotina</taxon>
        <taxon>Orbiliomycetes</taxon>
        <taxon>Orbiliales</taxon>
        <taxon>Orbiliaceae</taxon>
        <taxon>Orbilia</taxon>
    </lineage>
</organism>
<feature type="binding site" evidence="5">
    <location>
        <position position="205"/>
    </location>
    <ligand>
        <name>S-adenosyl-L-methionine</name>
        <dbReference type="ChEBI" id="CHEBI:59789"/>
    </ligand>
</feature>
<comment type="subunit">
    <text evidence="5">Component of a multi-subunit COQ enzyme complex, composed of at least COQ3, COQ4, COQ5, COQ6, COQ7 and COQ9.</text>
</comment>
<dbReference type="UniPathway" id="UPA00232"/>
<dbReference type="HAMAP" id="MF_00472">
    <property type="entry name" value="UbiG"/>
    <property type="match status" value="1"/>
</dbReference>
<comment type="subcellular location">
    <subcellularLocation>
        <location evidence="5">Mitochondrion inner membrane</location>
        <topology evidence="5">Peripheral membrane protein</topology>
        <orientation evidence="5">Matrix side</orientation>
    </subcellularLocation>
</comment>
<dbReference type="AlphaFoldDB" id="A0A7C8NG83"/>
<keyword evidence="4 5" id="KW-0949">S-adenosyl-L-methionine</keyword>
<dbReference type="GO" id="GO:0061542">
    <property type="term" value="F:3-demethylubiquinol 3-O-methyltransferase activity"/>
    <property type="evidence" value="ECO:0007669"/>
    <property type="project" value="UniProtKB-UniRule"/>
</dbReference>
<keyword evidence="2 5" id="KW-0808">Transferase</keyword>
<dbReference type="GO" id="GO:0046872">
    <property type="term" value="F:metal ion binding"/>
    <property type="evidence" value="ECO:0007669"/>
    <property type="project" value="UniProtKB-KW"/>
</dbReference>
<comment type="cofactor">
    <cofactor evidence="5">
        <name>Mg(2+)</name>
        <dbReference type="ChEBI" id="CHEBI:18420"/>
    </cofactor>
</comment>
<keyword evidence="5" id="KW-0479">Metal-binding</keyword>
<keyword evidence="5" id="KW-0472">Membrane</keyword>
<evidence type="ECO:0000313" key="7">
    <source>
        <dbReference type="EMBL" id="KAF3102424.1"/>
    </source>
</evidence>
<dbReference type="GO" id="GO:0031314">
    <property type="term" value="C:extrinsic component of mitochondrial inner membrane"/>
    <property type="evidence" value="ECO:0007669"/>
    <property type="project" value="UniProtKB-UniRule"/>
</dbReference>
<sequence length="331" mass="36209">MLGRTLRVGAHLSPSYRSTALRKLSRSSPIANALFQQPVSRDARHNSTSAYQGIGGSPGRPTGGGGVDPVEVSHFDALASSWWDAQGPSRLLHLMNPMRIDFAKHCLSMGIPVEATTDAGEGEGKGSSRGLTVLDVGCGGGIFSESVARLPNTAKVIGLDPSEQVLGVARAHAKKDPTLSGKLQYINSSIDDYTPDHQFDLITLFEVVEHVPYPAAFLQTCMRHVRPGGWIVLSTIARTWSSWMTTKLIAEDLLHIVPRGTHDWYKYINEPEMRSFFEKQHGWGSQGMLSMGCLYVPGFGWKAIKGSEDYGNYFFGVYSQLIKLKPTVTGR</sequence>
<comment type="function">
    <text evidence="5">O-methyltransferase required for two non-consecutive steps during ubiquinone biosynthesis. Catalyzes the 2 O-methylation of 3,4-dihydroxy-5-(all-trans-polyprenyl)benzoic acid into 4-hydroxy-3-methoxy-5-(all-trans-polyprenyl)benzoic acid. Also catalyzes the last step of ubiquinone biosynthesis by mediating methylation of 3-demethylubiquinone into ubiquinone. Also able to mediate the methylation of 3-demethylubiquinol into ubiquinol.</text>
</comment>
<comment type="pathway">
    <text evidence="5">Cofactor biosynthesis; ubiquinone biosynthesis.</text>
</comment>
<dbReference type="NCBIfam" id="TIGR01983">
    <property type="entry name" value="UbiG"/>
    <property type="match status" value="1"/>
</dbReference>
<comment type="caution">
    <text evidence="7">The sequence shown here is derived from an EMBL/GenBank/DDBJ whole genome shotgun (WGS) entry which is preliminary data.</text>
</comment>
<evidence type="ECO:0000313" key="8">
    <source>
        <dbReference type="Proteomes" id="UP000475325"/>
    </source>
</evidence>
<feature type="region of interest" description="Disordered" evidence="6">
    <location>
        <begin position="35"/>
        <end position="68"/>
    </location>
</feature>
<comment type="similarity">
    <text evidence="5">Belongs to the class I-like SAM-binding methyltransferase superfamily. UbiG/COQ3 family.</text>
</comment>
<gene>
    <name evidence="5 7" type="primary">COQ3</name>
    <name evidence="7" type="ORF">TWF102_004619</name>
</gene>
<keyword evidence="5" id="KW-0496">Mitochondrion</keyword>
<dbReference type="EC" id="2.1.1.-" evidence="5"/>
<dbReference type="InterPro" id="IPR010233">
    <property type="entry name" value="UbiG_MeTrfase"/>
</dbReference>
<dbReference type="SUPFAM" id="SSF53335">
    <property type="entry name" value="S-adenosyl-L-methionine-dependent methyltransferases"/>
    <property type="match status" value="1"/>
</dbReference>
<protein>
    <recommendedName>
        <fullName evidence="5">Ubiquinone biosynthesis O-methyltransferase, mitochondrial</fullName>
    </recommendedName>
    <alternativeName>
        <fullName evidence="5">3-demethylubiquinol 3-O-methyltransferase</fullName>
        <ecNumber evidence="5">2.1.1.64</ecNumber>
    </alternativeName>
    <alternativeName>
        <fullName evidence="5">3-demethylubiquinone 3-O-methyltransferase</fullName>
        <ecNumber evidence="5">2.1.1.-</ecNumber>
    </alternativeName>
    <alternativeName>
        <fullName evidence="5">Polyprenyldihydroxybenzoate methyltransferase</fullName>
        <ecNumber evidence="5">2.1.1.114</ecNumber>
    </alternativeName>
</protein>
<feature type="compositionally biased region" description="Gly residues" evidence="6">
    <location>
        <begin position="53"/>
        <end position="67"/>
    </location>
</feature>